<gene>
    <name evidence="2" type="ORF">LTR97_004468</name>
</gene>
<protein>
    <submittedName>
        <fullName evidence="2">Uncharacterized protein</fullName>
    </submittedName>
</protein>
<feature type="compositionally biased region" description="Polar residues" evidence="1">
    <location>
        <begin position="12"/>
        <end position="26"/>
    </location>
</feature>
<dbReference type="EMBL" id="JAVRQU010000006">
    <property type="protein sequence ID" value="KAK5701650.1"/>
    <property type="molecule type" value="Genomic_DNA"/>
</dbReference>
<accession>A0AAN7WLI6</accession>
<feature type="compositionally biased region" description="Basic and acidic residues" evidence="1">
    <location>
        <begin position="105"/>
        <end position="116"/>
    </location>
</feature>
<comment type="caution">
    <text evidence="2">The sequence shown here is derived from an EMBL/GenBank/DDBJ whole genome shotgun (WGS) entry which is preliminary data.</text>
</comment>
<dbReference type="Proteomes" id="UP001310594">
    <property type="component" value="Unassembled WGS sequence"/>
</dbReference>
<feature type="compositionally biased region" description="Low complexity" evidence="1">
    <location>
        <begin position="46"/>
        <end position="56"/>
    </location>
</feature>
<feature type="region of interest" description="Disordered" evidence="1">
    <location>
        <begin position="12"/>
        <end position="125"/>
    </location>
</feature>
<dbReference type="AlphaFoldDB" id="A0AAN7WLI6"/>
<reference evidence="2" key="1">
    <citation type="submission" date="2023-08" db="EMBL/GenBank/DDBJ databases">
        <title>Black Yeasts Isolated from many extreme environments.</title>
        <authorList>
            <person name="Coleine C."/>
            <person name="Stajich J.E."/>
            <person name="Selbmann L."/>
        </authorList>
    </citation>
    <scope>NUCLEOTIDE SEQUENCE</scope>
    <source>
        <strain evidence="2">CCFEE 5810</strain>
    </source>
</reference>
<sequence length="125" mass="13886">MATTFFRKFLTYNTRSTTDDATTQGPQVGAEDNTEGISARPIVIDTTSAPSTPTSPRRGRPAKRLTSSRRISTKAGPKELPSRKPLTPTTRTAITKERRHKLYTRKREQQAKEDKVLGQQATAVD</sequence>
<organism evidence="2 3">
    <name type="scientific">Elasticomyces elasticus</name>
    <dbReference type="NCBI Taxonomy" id="574655"/>
    <lineage>
        <taxon>Eukaryota</taxon>
        <taxon>Fungi</taxon>
        <taxon>Dikarya</taxon>
        <taxon>Ascomycota</taxon>
        <taxon>Pezizomycotina</taxon>
        <taxon>Dothideomycetes</taxon>
        <taxon>Dothideomycetidae</taxon>
        <taxon>Mycosphaerellales</taxon>
        <taxon>Teratosphaeriaceae</taxon>
        <taxon>Elasticomyces</taxon>
    </lineage>
</organism>
<evidence type="ECO:0000313" key="2">
    <source>
        <dbReference type="EMBL" id="KAK5701650.1"/>
    </source>
</evidence>
<name>A0AAN7WLI6_9PEZI</name>
<evidence type="ECO:0000256" key="1">
    <source>
        <dbReference type="SAM" id="MobiDB-lite"/>
    </source>
</evidence>
<proteinExistence type="predicted"/>
<feature type="compositionally biased region" description="Basic residues" evidence="1">
    <location>
        <begin position="57"/>
        <end position="67"/>
    </location>
</feature>
<evidence type="ECO:0000313" key="3">
    <source>
        <dbReference type="Proteomes" id="UP001310594"/>
    </source>
</evidence>